<dbReference type="GO" id="GO:0003700">
    <property type="term" value="F:DNA-binding transcription factor activity"/>
    <property type="evidence" value="ECO:0007669"/>
    <property type="project" value="InterPro"/>
</dbReference>
<evidence type="ECO:0000256" key="2">
    <source>
        <dbReference type="ARBA" id="ARBA00023015"/>
    </source>
</evidence>
<keyword evidence="2" id="KW-0805">Transcription regulation</keyword>
<dbReference type="PRINTS" id="PR00039">
    <property type="entry name" value="HTHLYSR"/>
</dbReference>
<dbReference type="EMBL" id="UHFN01000007">
    <property type="protein sequence ID" value="SUN60979.1"/>
    <property type="molecule type" value="Genomic_DNA"/>
</dbReference>
<keyword evidence="7" id="KW-1185">Reference proteome</keyword>
<name>A0A380K8N2_9STRE</name>
<dbReference type="SUPFAM" id="SSF46785">
    <property type="entry name" value="Winged helix' DNA-binding domain"/>
    <property type="match status" value="1"/>
</dbReference>
<dbReference type="SUPFAM" id="SSF53850">
    <property type="entry name" value="Periplasmic binding protein-like II"/>
    <property type="match status" value="1"/>
</dbReference>
<evidence type="ECO:0000313" key="6">
    <source>
        <dbReference type="EMBL" id="SUN60979.1"/>
    </source>
</evidence>
<organism evidence="6 7">
    <name type="scientific">Streptococcus hyointestinalis</name>
    <dbReference type="NCBI Taxonomy" id="1337"/>
    <lineage>
        <taxon>Bacteria</taxon>
        <taxon>Bacillati</taxon>
        <taxon>Bacillota</taxon>
        <taxon>Bacilli</taxon>
        <taxon>Lactobacillales</taxon>
        <taxon>Streptococcaceae</taxon>
        <taxon>Streptococcus</taxon>
    </lineage>
</organism>
<dbReference type="AlphaFoldDB" id="A0A380K8N2"/>
<dbReference type="PANTHER" id="PTHR30419">
    <property type="entry name" value="HTH-TYPE TRANSCRIPTIONAL REGULATOR YBHD"/>
    <property type="match status" value="1"/>
</dbReference>
<dbReference type="InterPro" id="IPR036388">
    <property type="entry name" value="WH-like_DNA-bd_sf"/>
</dbReference>
<keyword evidence="3" id="KW-0238">DNA-binding</keyword>
<accession>A0A380K8N2</accession>
<dbReference type="PANTHER" id="PTHR30419:SF28">
    <property type="entry name" value="HTH-TYPE TRANSCRIPTIONAL REGULATOR BSDA"/>
    <property type="match status" value="1"/>
</dbReference>
<evidence type="ECO:0000256" key="4">
    <source>
        <dbReference type="ARBA" id="ARBA00023163"/>
    </source>
</evidence>
<dbReference type="OrthoDB" id="63123at2"/>
<feature type="domain" description="HTH lysR-type" evidence="5">
    <location>
        <begin position="1"/>
        <end position="57"/>
    </location>
</feature>
<reference evidence="6 7" key="1">
    <citation type="submission" date="2018-06" db="EMBL/GenBank/DDBJ databases">
        <authorList>
            <consortium name="Pathogen Informatics"/>
            <person name="Doyle S."/>
        </authorList>
    </citation>
    <scope>NUCLEOTIDE SEQUENCE [LARGE SCALE GENOMIC DNA]</scope>
    <source>
        <strain evidence="6 7">NCTC12224</strain>
    </source>
</reference>
<dbReference type="Gene3D" id="3.40.190.10">
    <property type="entry name" value="Periplasmic binding protein-like II"/>
    <property type="match status" value="2"/>
</dbReference>
<dbReference type="Pfam" id="PF00126">
    <property type="entry name" value="HTH_1"/>
    <property type="match status" value="1"/>
</dbReference>
<dbReference type="InterPro" id="IPR005119">
    <property type="entry name" value="LysR_subst-bd"/>
</dbReference>
<sequence>MFSKYAIFLKVLDLGSFTKTAQAINYSQSAISQSIKSLEEELQTPLLIRSKEGLSLTKDGQVYLPYIKELVVREKALSEKIREMTGLGKSTITIGVFTSASRYFLLDYLSRFKETYPDLRVFLKQGDYTSISRWIETGEVDFGFINADITDSLEQKILYQDQLLLVLPDNHPLATRKSLSLRDISQLPLILLDEGRDNIAKQTFEQHRLDPIIDYMIYDDYTIVEMIKRGLGVGLLYQAFLDNIDMTDLTAIPIDEKPSRHVALAWHKWDILPLASKKMLTFILEDLS</sequence>
<dbReference type="GO" id="GO:0003677">
    <property type="term" value="F:DNA binding"/>
    <property type="evidence" value="ECO:0007669"/>
    <property type="project" value="UniProtKB-KW"/>
</dbReference>
<evidence type="ECO:0000259" key="5">
    <source>
        <dbReference type="PROSITE" id="PS50931"/>
    </source>
</evidence>
<dbReference type="Proteomes" id="UP000254924">
    <property type="component" value="Unassembled WGS sequence"/>
</dbReference>
<dbReference type="InterPro" id="IPR036390">
    <property type="entry name" value="WH_DNA-bd_sf"/>
</dbReference>
<evidence type="ECO:0000256" key="1">
    <source>
        <dbReference type="ARBA" id="ARBA00009437"/>
    </source>
</evidence>
<comment type="similarity">
    <text evidence="1">Belongs to the LysR transcriptional regulatory family.</text>
</comment>
<dbReference type="InterPro" id="IPR050950">
    <property type="entry name" value="HTH-type_LysR_regulators"/>
</dbReference>
<evidence type="ECO:0000256" key="3">
    <source>
        <dbReference type="ARBA" id="ARBA00023125"/>
    </source>
</evidence>
<dbReference type="InterPro" id="IPR000847">
    <property type="entry name" value="LysR_HTH_N"/>
</dbReference>
<dbReference type="Pfam" id="PF03466">
    <property type="entry name" value="LysR_substrate"/>
    <property type="match status" value="1"/>
</dbReference>
<dbReference type="PROSITE" id="PS50931">
    <property type="entry name" value="HTH_LYSR"/>
    <property type="match status" value="1"/>
</dbReference>
<dbReference type="GO" id="GO:0005829">
    <property type="term" value="C:cytosol"/>
    <property type="evidence" value="ECO:0007669"/>
    <property type="project" value="TreeGrafter"/>
</dbReference>
<keyword evidence="4" id="KW-0804">Transcription</keyword>
<dbReference type="Gene3D" id="1.10.10.10">
    <property type="entry name" value="Winged helix-like DNA-binding domain superfamily/Winged helix DNA-binding domain"/>
    <property type="match status" value="1"/>
</dbReference>
<dbReference type="CDD" id="cd05466">
    <property type="entry name" value="PBP2_LTTR_substrate"/>
    <property type="match status" value="1"/>
</dbReference>
<protein>
    <submittedName>
        <fullName evidence="6">LysR family transcriptional regulator</fullName>
    </submittedName>
</protein>
<evidence type="ECO:0000313" key="7">
    <source>
        <dbReference type="Proteomes" id="UP000254924"/>
    </source>
</evidence>
<gene>
    <name evidence="6" type="primary">gltC</name>
    <name evidence="6" type="ORF">NCTC12224_01264</name>
</gene>
<proteinExistence type="inferred from homology"/>